<accession>A0A9D3PM23</accession>
<evidence type="ECO:0000256" key="11">
    <source>
        <dbReference type="ARBA" id="ARBA00023212"/>
    </source>
</evidence>
<reference evidence="15" key="1">
    <citation type="submission" date="2021-01" db="EMBL/GenBank/DDBJ databases">
        <authorList>
            <person name="Zahm M."/>
            <person name="Roques C."/>
            <person name="Cabau C."/>
            <person name="Klopp C."/>
            <person name="Donnadieu C."/>
            <person name="Jouanno E."/>
            <person name="Lampietro C."/>
            <person name="Louis A."/>
            <person name="Herpin A."/>
            <person name="Echchiki A."/>
            <person name="Berthelot C."/>
            <person name="Parey E."/>
            <person name="Roest-Crollius H."/>
            <person name="Braasch I."/>
            <person name="Postlethwait J."/>
            <person name="Bobe J."/>
            <person name="Montfort J."/>
            <person name="Bouchez O."/>
            <person name="Begum T."/>
            <person name="Mejri S."/>
            <person name="Adams A."/>
            <person name="Chen W.-J."/>
            <person name="Guiguen Y."/>
        </authorList>
    </citation>
    <scope>NUCLEOTIDE SEQUENCE</scope>
    <source>
        <strain evidence="15">YG-15Mar2019-1</strain>
        <tissue evidence="15">Brain</tissue>
    </source>
</reference>
<feature type="compositionally biased region" description="Basic and acidic residues" evidence="14">
    <location>
        <begin position="369"/>
        <end position="390"/>
    </location>
</feature>
<evidence type="ECO:0000256" key="3">
    <source>
        <dbReference type="ARBA" id="ARBA00004245"/>
    </source>
</evidence>
<dbReference type="EMBL" id="JAFDVH010000015">
    <property type="protein sequence ID" value="KAG7463509.1"/>
    <property type="molecule type" value="Genomic_DNA"/>
</dbReference>
<feature type="region of interest" description="Disordered" evidence="14">
    <location>
        <begin position="259"/>
        <end position="390"/>
    </location>
</feature>
<keyword evidence="9" id="KW-0175">Coiled coil</keyword>
<dbReference type="GO" id="GO:0008017">
    <property type="term" value="F:microtubule binding"/>
    <property type="evidence" value="ECO:0007669"/>
    <property type="project" value="InterPro"/>
</dbReference>
<keyword evidence="11" id="KW-0206">Cytoskeleton</keyword>
<evidence type="ECO:0000313" key="15">
    <source>
        <dbReference type="EMBL" id="KAG7463509.1"/>
    </source>
</evidence>
<feature type="compositionally biased region" description="Basic and acidic residues" evidence="14">
    <location>
        <begin position="200"/>
        <end position="218"/>
    </location>
</feature>
<evidence type="ECO:0000256" key="8">
    <source>
        <dbReference type="ARBA" id="ARBA00022846"/>
    </source>
</evidence>
<evidence type="ECO:0000256" key="13">
    <source>
        <dbReference type="ARBA" id="ARBA00047162"/>
    </source>
</evidence>
<evidence type="ECO:0000256" key="2">
    <source>
        <dbReference type="ARBA" id="ARBA00004230"/>
    </source>
</evidence>
<dbReference type="GO" id="GO:0031514">
    <property type="term" value="C:motile cilium"/>
    <property type="evidence" value="ECO:0007669"/>
    <property type="project" value="UniProtKB-SubCell"/>
</dbReference>
<dbReference type="Proteomes" id="UP001046870">
    <property type="component" value="Chromosome 15"/>
</dbReference>
<feature type="compositionally biased region" description="Polar residues" evidence="14">
    <location>
        <begin position="343"/>
        <end position="358"/>
    </location>
</feature>
<evidence type="ECO:0000256" key="6">
    <source>
        <dbReference type="ARBA" id="ARBA00022490"/>
    </source>
</evidence>
<comment type="similarity">
    <text evidence="4">Belongs to the CCDC181 family.</text>
</comment>
<feature type="compositionally biased region" description="Acidic residues" evidence="14">
    <location>
        <begin position="55"/>
        <end position="75"/>
    </location>
</feature>
<dbReference type="PANTHER" id="PTHR14320:SF2">
    <property type="entry name" value="COILED-COIL DOMAIN-CONTAINING PROTEIN 181"/>
    <property type="match status" value="1"/>
</dbReference>
<dbReference type="GO" id="GO:0005874">
    <property type="term" value="C:microtubule"/>
    <property type="evidence" value="ECO:0007669"/>
    <property type="project" value="UniProtKB-KW"/>
</dbReference>
<feature type="compositionally biased region" description="Basic residues" evidence="14">
    <location>
        <begin position="333"/>
        <end position="342"/>
    </location>
</feature>
<evidence type="ECO:0000256" key="12">
    <source>
        <dbReference type="ARBA" id="ARBA00023273"/>
    </source>
</evidence>
<evidence type="ECO:0000256" key="7">
    <source>
        <dbReference type="ARBA" id="ARBA00022701"/>
    </source>
</evidence>
<name>A0A9D3PM23_MEGAT</name>
<evidence type="ECO:0000256" key="5">
    <source>
        <dbReference type="ARBA" id="ARBA00022306"/>
    </source>
</evidence>
<keyword evidence="12" id="KW-0966">Cell projection</keyword>
<feature type="region of interest" description="Disordered" evidence="14">
    <location>
        <begin position="1"/>
        <end position="185"/>
    </location>
</feature>
<comment type="subcellular location">
    <subcellularLocation>
        <location evidence="2">Cell projection</location>
        <location evidence="2">Cilium</location>
        <location evidence="2">Flagellum</location>
    </subcellularLocation>
    <subcellularLocation>
        <location evidence="3">Cytoplasm</location>
        <location evidence="3">Cytoskeleton</location>
    </subcellularLocation>
</comment>
<keyword evidence="7" id="KW-0493">Microtubule</keyword>
<feature type="compositionally biased region" description="Pro residues" evidence="14">
    <location>
        <begin position="118"/>
        <end position="146"/>
    </location>
</feature>
<evidence type="ECO:0000256" key="1">
    <source>
        <dbReference type="ARBA" id="ARBA00002213"/>
    </source>
</evidence>
<dbReference type="InterPro" id="IPR026687">
    <property type="entry name" value="CCDC181"/>
</dbReference>
<keyword evidence="6" id="KW-0963">Cytoplasm</keyword>
<proteinExistence type="inferred from homology"/>
<evidence type="ECO:0000256" key="14">
    <source>
        <dbReference type="SAM" id="MobiDB-lite"/>
    </source>
</evidence>
<gene>
    <name evidence="15" type="ORF">MATL_G00177360</name>
</gene>
<comment type="subunit">
    <text evidence="13">Homodimer. Interacts with HOOK1. Interacts with HOOK2. Interacts with HOOK3.</text>
</comment>
<keyword evidence="16" id="KW-1185">Reference proteome</keyword>
<evidence type="ECO:0000256" key="4">
    <source>
        <dbReference type="ARBA" id="ARBA00005737"/>
    </source>
</evidence>
<comment type="caution">
    <text evidence="15">The sequence shown here is derived from an EMBL/GenBank/DDBJ whole genome shotgun (WGS) entry which is preliminary data.</text>
</comment>
<keyword evidence="10" id="KW-0969">Cilium</keyword>
<dbReference type="OrthoDB" id="6288248at2759"/>
<evidence type="ECO:0000256" key="9">
    <source>
        <dbReference type="ARBA" id="ARBA00023054"/>
    </source>
</evidence>
<evidence type="ECO:0000256" key="10">
    <source>
        <dbReference type="ARBA" id="ARBA00023069"/>
    </source>
</evidence>
<organism evidence="15 16">
    <name type="scientific">Megalops atlanticus</name>
    <name type="common">Tarpon</name>
    <name type="synonym">Clupea gigantea</name>
    <dbReference type="NCBI Taxonomy" id="7932"/>
    <lineage>
        <taxon>Eukaryota</taxon>
        <taxon>Metazoa</taxon>
        <taxon>Chordata</taxon>
        <taxon>Craniata</taxon>
        <taxon>Vertebrata</taxon>
        <taxon>Euteleostomi</taxon>
        <taxon>Actinopterygii</taxon>
        <taxon>Neopterygii</taxon>
        <taxon>Teleostei</taxon>
        <taxon>Elopiformes</taxon>
        <taxon>Megalopidae</taxon>
        <taxon>Megalops</taxon>
    </lineage>
</organism>
<dbReference type="PANTHER" id="PTHR14320">
    <property type="entry name" value="COILED-COIL DOMAIN-CONTAINING PROTEIN 181"/>
    <property type="match status" value="1"/>
</dbReference>
<sequence>MASNVFHSEAAQSWRRMSVVSGQNGVESHAQEEYEDDFEKDLDWLISEEGRSEEQQDPEDEDIEAQIDKELEEEEERARRKQALEKEGTDDERWPSPMEPYESVSESDGDSAFESLPAAPPLSPAPPLYVGSPPPPEAESLPPAPPLTEDEELEEEKRRVQEKIQLANQQLKAQEAPDHTRRRKLQFKDTLVDLVVPPLEYEHKGAPQRSAEEEREVSGRMSELQISPQEEDGPGGAGGREGRVLIEKDGKFDLVSLREVESQGLLPPLPCSNGDGPRSPRSSEPVTAQSRGSAFSPRLSTGASTATESLYAPKPPPRARNRPNSAGHAQRSGGRRGTKRRVQSANNTPAHATFTLTPEQKQLQMKLQQRRERLRREEEERRREEEEQKRQENELAFQAWLLKKREQLQEERRILRAQEMEMMNSKREQCDPQEAFKLWLRRKQEQQMRERQLEQMKRLEEESVFYLRNREESERAFKLWLKRKQAEKKAEMRLARERSRRMMLEARRARRMQDLLCTVNEAKSFSFTDHYGYRF</sequence>
<evidence type="ECO:0000313" key="16">
    <source>
        <dbReference type="Proteomes" id="UP001046870"/>
    </source>
</evidence>
<keyword evidence="8" id="KW-0282">Flagellum</keyword>
<feature type="compositionally biased region" description="Polar residues" evidence="14">
    <location>
        <begin position="280"/>
        <end position="308"/>
    </location>
</feature>
<protein>
    <recommendedName>
        <fullName evidence="5">Coiled-coil domain-containing protein 181</fullName>
    </recommendedName>
</protein>
<feature type="region of interest" description="Disordered" evidence="14">
    <location>
        <begin position="198"/>
        <end position="245"/>
    </location>
</feature>
<comment type="function">
    <text evidence="1">Microtubule-binding protein that localizes to the microtubular manchette of elongating spermatids.</text>
</comment>
<dbReference type="AlphaFoldDB" id="A0A9D3PM23"/>
<feature type="compositionally biased region" description="Basic and acidic residues" evidence="14">
    <location>
        <begin position="76"/>
        <end position="94"/>
    </location>
</feature>